<gene>
    <name evidence="2" type="ORF">IW967_12360</name>
</gene>
<evidence type="ECO:0000313" key="2">
    <source>
        <dbReference type="EMBL" id="MBF8378648.1"/>
    </source>
</evidence>
<reference evidence="2 3" key="1">
    <citation type="submission" date="2020-11" db="EMBL/GenBank/DDBJ databases">
        <title>Genomic insight of Alicyclobacillus mali FL 18 reveals a new arsenic-resistant strain, with potential in environmental biotechnology.</title>
        <authorList>
            <person name="Fiorentino G."/>
            <person name="Gallo G."/>
            <person name="Aulitto M."/>
        </authorList>
    </citation>
    <scope>NUCLEOTIDE SEQUENCE [LARGE SCALE GENOMIC DNA]</scope>
    <source>
        <strain evidence="2 3">FL 18</strain>
    </source>
</reference>
<dbReference type="EMBL" id="JADPKZ010000047">
    <property type="protein sequence ID" value="MBF8378648.1"/>
    <property type="molecule type" value="Genomic_DNA"/>
</dbReference>
<evidence type="ECO:0000259" key="1">
    <source>
        <dbReference type="Pfam" id="PF13649"/>
    </source>
</evidence>
<accession>A0ABS0F5V0</accession>
<dbReference type="SUPFAM" id="SSF53335">
    <property type="entry name" value="S-adenosyl-L-methionine-dependent methyltransferases"/>
    <property type="match status" value="1"/>
</dbReference>
<feature type="domain" description="Methyltransferase" evidence="1">
    <location>
        <begin position="12"/>
        <end position="103"/>
    </location>
</feature>
<dbReference type="PANTHER" id="PTHR45036:SF1">
    <property type="entry name" value="METHYLTRANSFERASE LIKE 7A"/>
    <property type="match status" value="1"/>
</dbReference>
<name>A0ABS0F5V0_9BACL</name>
<dbReference type="Proteomes" id="UP000642910">
    <property type="component" value="Unassembled WGS sequence"/>
</dbReference>
<dbReference type="Gene3D" id="3.40.50.150">
    <property type="entry name" value="Vaccinia Virus protein VP39"/>
    <property type="match status" value="1"/>
</dbReference>
<dbReference type="Pfam" id="PF13649">
    <property type="entry name" value="Methyltransf_25"/>
    <property type="match status" value="1"/>
</dbReference>
<protein>
    <submittedName>
        <fullName evidence="2">Methyltransferase domain-containing protein</fullName>
    </submittedName>
</protein>
<dbReference type="CDD" id="cd02440">
    <property type="entry name" value="AdoMet_MTases"/>
    <property type="match status" value="1"/>
</dbReference>
<comment type="caution">
    <text evidence="2">The sequence shown here is derived from an EMBL/GenBank/DDBJ whole genome shotgun (WGS) entry which is preliminary data.</text>
</comment>
<dbReference type="GO" id="GO:0032259">
    <property type="term" value="P:methylation"/>
    <property type="evidence" value="ECO:0007669"/>
    <property type="project" value="UniProtKB-KW"/>
</dbReference>
<dbReference type="PANTHER" id="PTHR45036">
    <property type="entry name" value="METHYLTRANSFERASE LIKE 7B"/>
    <property type="match status" value="1"/>
</dbReference>
<dbReference type="GO" id="GO:0008168">
    <property type="term" value="F:methyltransferase activity"/>
    <property type="evidence" value="ECO:0007669"/>
    <property type="project" value="UniProtKB-KW"/>
</dbReference>
<sequence>MEHVPLQVGSAVLDIGCGTGATALKLAEKHLHVTALDARREMIDRLRARAERAHLPLHTVVGVAENLPWPGASFDVVIGESVLVFTSISAVLREVRRVMKASGFAVFVEMVAPPHPPSGLHEEATRVYGAREVPTLARWQEHFCAAGFVPSVLRSGTLWSLALEVAPVMSEAPVAHEQLASLAEPEVARALAEHFAWMERFGSTLEYGVFFLIPKP</sequence>
<evidence type="ECO:0000313" key="3">
    <source>
        <dbReference type="Proteomes" id="UP000642910"/>
    </source>
</evidence>
<dbReference type="InterPro" id="IPR029063">
    <property type="entry name" value="SAM-dependent_MTases_sf"/>
</dbReference>
<proteinExistence type="predicted"/>
<dbReference type="InterPro" id="IPR052356">
    <property type="entry name" value="Thiol_S-MT"/>
</dbReference>
<dbReference type="InterPro" id="IPR041698">
    <property type="entry name" value="Methyltransf_25"/>
</dbReference>
<keyword evidence="2" id="KW-0808">Transferase</keyword>
<keyword evidence="3" id="KW-1185">Reference proteome</keyword>
<keyword evidence="2" id="KW-0489">Methyltransferase</keyword>
<organism evidence="2 3">
    <name type="scientific">Alicyclobacillus mali</name>
    <name type="common">ex Roth et al. 2021</name>
    <dbReference type="NCBI Taxonomy" id="1123961"/>
    <lineage>
        <taxon>Bacteria</taxon>
        <taxon>Bacillati</taxon>
        <taxon>Bacillota</taxon>
        <taxon>Bacilli</taxon>
        <taxon>Bacillales</taxon>
        <taxon>Alicyclobacillaceae</taxon>
        <taxon>Alicyclobacillus</taxon>
    </lineage>
</organism>